<evidence type="ECO:0000259" key="9">
    <source>
        <dbReference type="PROSITE" id="PS50071"/>
    </source>
</evidence>
<dbReference type="CDD" id="cd00086">
    <property type="entry name" value="homeodomain"/>
    <property type="match status" value="1"/>
</dbReference>
<dbReference type="InterPro" id="IPR009057">
    <property type="entry name" value="Homeodomain-like_sf"/>
</dbReference>
<protein>
    <recommendedName>
        <fullName evidence="9">Homeobox domain-containing protein</fullName>
    </recommendedName>
</protein>
<sequence length="443" mass="50588">MAAAQQYSDAAQFYHQNYPQCYSNVYNQERSEAYNYEYSHMMQSSKYLDYSDYYQCRNTYPKQGFEQSVRHFQANSQSYYGGIPSPAESSVNSVTSEQDKRTAIKRKPDDVSNNDSPALRALLTNPAKKLKYSTDYYPARSNQQSSPQPPNSNFPDYNDFRGNHGASTEYSHFDKSAFLPSHSEPNYHASAMKMQSHSNDGGLQVPSNAIADNFPTTNKDSLSNMTTSPAAAFVEGINTPPLSPPESRASPQVIDHLKTCQSSPSIPYQWTQNGSTSGSPKDTKRTRQTYTRHQTLELEKEFHVNRYLSRKRRIEVAHSLCLSERQIKIWFQNRRMKAKKDQRTPSLPNVLPPSTAEVSPQYQPTYPSFDGTYNQQSSQQDYISHNYTYPMHGFSKSYSPTSTATTSPTTSYNNDYKYDHGYQNPLMFQRETMHHLARPLTTP</sequence>
<dbReference type="InParanoid" id="A0A7R8UPF8"/>
<dbReference type="PANTHER" id="PTHR45659:SF22">
    <property type="entry name" value="HOMEOTIC PROTEIN ANTENNAPEDIA-RELATED"/>
    <property type="match status" value="1"/>
</dbReference>
<dbReference type="PRINTS" id="PR00024">
    <property type="entry name" value="HOMEOBOX"/>
</dbReference>
<feature type="region of interest" description="Disordered" evidence="8">
    <location>
        <begin position="340"/>
        <end position="359"/>
    </location>
</feature>
<dbReference type="Pfam" id="PF00046">
    <property type="entry name" value="Homeodomain"/>
    <property type="match status" value="1"/>
</dbReference>
<dbReference type="GO" id="GO:0000122">
    <property type="term" value="P:negative regulation of transcription by RNA polymerase II"/>
    <property type="evidence" value="ECO:0007669"/>
    <property type="project" value="TreeGrafter"/>
</dbReference>
<dbReference type="SMART" id="SM00389">
    <property type="entry name" value="HOX"/>
    <property type="match status" value="1"/>
</dbReference>
<gene>
    <name evidence="10" type="ORF">HERILL_LOCUS6605</name>
</gene>
<dbReference type="GO" id="GO:0000981">
    <property type="term" value="F:DNA-binding transcription factor activity, RNA polymerase II-specific"/>
    <property type="evidence" value="ECO:0007669"/>
    <property type="project" value="InterPro"/>
</dbReference>
<keyword evidence="5 6" id="KW-0539">Nucleus</keyword>
<reference evidence="10 11" key="1">
    <citation type="submission" date="2020-11" db="EMBL/GenBank/DDBJ databases">
        <authorList>
            <person name="Wallbank WR R."/>
            <person name="Pardo Diaz C."/>
            <person name="Kozak K."/>
            <person name="Martin S."/>
            <person name="Jiggins C."/>
            <person name="Moest M."/>
            <person name="Warren A I."/>
            <person name="Generalovic N T."/>
            <person name="Byers J.R.P. K."/>
            <person name="Montejo-Kovacevich G."/>
            <person name="Yen C E."/>
        </authorList>
    </citation>
    <scope>NUCLEOTIDE SEQUENCE [LARGE SCALE GENOMIC DNA]</scope>
</reference>
<keyword evidence="4 6" id="KW-0371">Homeobox</keyword>
<comment type="subcellular location">
    <subcellularLocation>
        <location evidence="1 6 7">Nucleus</location>
    </subcellularLocation>
</comment>
<feature type="compositionally biased region" description="Polar residues" evidence="8">
    <location>
        <begin position="264"/>
        <end position="280"/>
    </location>
</feature>
<keyword evidence="3 6" id="KW-0238">DNA-binding</keyword>
<dbReference type="GO" id="GO:0005634">
    <property type="term" value="C:nucleus"/>
    <property type="evidence" value="ECO:0007669"/>
    <property type="project" value="UniProtKB-SubCell"/>
</dbReference>
<evidence type="ECO:0000313" key="11">
    <source>
        <dbReference type="Proteomes" id="UP000594454"/>
    </source>
</evidence>
<evidence type="ECO:0000256" key="3">
    <source>
        <dbReference type="ARBA" id="ARBA00023125"/>
    </source>
</evidence>
<dbReference type="FunCoup" id="A0A7R8UPF8">
    <property type="interactions" value="6"/>
</dbReference>
<evidence type="ECO:0000256" key="5">
    <source>
        <dbReference type="ARBA" id="ARBA00023242"/>
    </source>
</evidence>
<evidence type="ECO:0000256" key="1">
    <source>
        <dbReference type="ARBA" id="ARBA00004123"/>
    </source>
</evidence>
<evidence type="ECO:0000256" key="4">
    <source>
        <dbReference type="ARBA" id="ARBA00023155"/>
    </source>
</evidence>
<organism evidence="10 11">
    <name type="scientific">Hermetia illucens</name>
    <name type="common">Black soldier fly</name>
    <dbReference type="NCBI Taxonomy" id="343691"/>
    <lineage>
        <taxon>Eukaryota</taxon>
        <taxon>Metazoa</taxon>
        <taxon>Ecdysozoa</taxon>
        <taxon>Arthropoda</taxon>
        <taxon>Hexapoda</taxon>
        <taxon>Insecta</taxon>
        <taxon>Pterygota</taxon>
        <taxon>Neoptera</taxon>
        <taxon>Endopterygota</taxon>
        <taxon>Diptera</taxon>
        <taxon>Brachycera</taxon>
        <taxon>Stratiomyomorpha</taxon>
        <taxon>Stratiomyidae</taxon>
        <taxon>Hermetiinae</taxon>
        <taxon>Hermetia</taxon>
    </lineage>
</organism>
<keyword evidence="11" id="KW-1185">Reference proteome</keyword>
<feature type="region of interest" description="Disordered" evidence="8">
    <location>
        <begin position="138"/>
        <end position="167"/>
    </location>
</feature>
<dbReference type="PROSITE" id="PS00027">
    <property type="entry name" value="HOMEOBOX_1"/>
    <property type="match status" value="1"/>
</dbReference>
<dbReference type="InterPro" id="IPR050296">
    <property type="entry name" value="Antp_homeobox"/>
</dbReference>
<feature type="region of interest" description="Disordered" evidence="8">
    <location>
        <begin position="264"/>
        <end position="287"/>
    </location>
</feature>
<dbReference type="GO" id="GO:0009952">
    <property type="term" value="P:anterior/posterior pattern specification"/>
    <property type="evidence" value="ECO:0007669"/>
    <property type="project" value="TreeGrafter"/>
</dbReference>
<dbReference type="Proteomes" id="UP000594454">
    <property type="component" value="Chromosome 3"/>
</dbReference>
<dbReference type="PROSITE" id="PS50071">
    <property type="entry name" value="HOMEOBOX_2"/>
    <property type="match status" value="1"/>
</dbReference>
<feature type="DNA-binding region" description="Homeobox" evidence="6">
    <location>
        <begin position="283"/>
        <end position="342"/>
    </location>
</feature>
<dbReference type="AlphaFoldDB" id="A0A7R8UPF8"/>
<dbReference type="Gene3D" id="1.10.10.60">
    <property type="entry name" value="Homeodomain-like"/>
    <property type="match status" value="1"/>
</dbReference>
<dbReference type="InterPro" id="IPR017970">
    <property type="entry name" value="Homeobox_CS"/>
</dbReference>
<evidence type="ECO:0000256" key="8">
    <source>
        <dbReference type="SAM" id="MobiDB-lite"/>
    </source>
</evidence>
<name>A0A7R8UPF8_HERIL</name>
<evidence type="ECO:0000256" key="6">
    <source>
        <dbReference type="PROSITE-ProRule" id="PRU00108"/>
    </source>
</evidence>
<dbReference type="GO" id="GO:0000978">
    <property type="term" value="F:RNA polymerase II cis-regulatory region sequence-specific DNA binding"/>
    <property type="evidence" value="ECO:0007669"/>
    <property type="project" value="TreeGrafter"/>
</dbReference>
<proteinExistence type="predicted"/>
<dbReference type="SUPFAM" id="SSF46689">
    <property type="entry name" value="Homeodomain-like"/>
    <property type="match status" value="1"/>
</dbReference>
<evidence type="ECO:0000256" key="2">
    <source>
        <dbReference type="ARBA" id="ARBA00022473"/>
    </source>
</evidence>
<feature type="compositionally biased region" description="Basic and acidic residues" evidence="8">
    <location>
        <begin position="97"/>
        <end position="110"/>
    </location>
</feature>
<dbReference type="PANTHER" id="PTHR45659">
    <property type="entry name" value="HOMEOBOX PROTEIN HOX"/>
    <property type="match status" value="1"/>
</dbReference>
<dbReference type="InterPro" id="IPR001356">
    <property type="entry name" value="HD"/>
</dbReference>
<dbReference type="InterPro" id="IPR020479">
    <property type="entry name" value="HD_metazoa"/>
</dbReference>
<keyword evidence="2" id="KW-0217">Developmental protein</keyword>
<feature type="region of interest" description="Disordered" evidence="8">
    <location>
        <begin position="80"/>
        <end position="124"/>
    </location>
</feature>
<dbReference type="OrthoDB" id="6159439at2759"/>
<evidence type="ECO:0000313" key="10">
    <source>
        <dbReference type="EMBL" id="CAD7083662.1"/>
    </source>
</evidence>
<feature type="domain" description="Homeobox" evidence="9">
    <location>
        <begin position="281"/>
        <end position="341"/>
    </location>
</feature>
<accession>A0A7R8UPF8</accession>
<evidence type="ECO:0000256" key="7">
    <source>
        <dbReference type="RuleBase" id="RU000682"/>
    </source>
</evidence>
<dbReference type="EMBL" id="LR899011">
    <property type="protein sequence ID" value="CAD7083662.1"/>
    <property type="molecule type" value="Genomic_DNA"/>
</dbReference>
<feature type="compositionally biased region" description="Polar residues" evidence="8">
    <location>
        <begin position="87"/>
        <end position="96"/>
    </location>
</feature>